<dbReference type="GO" id="GO:0051959">
    <property type="term" value="F:dynein light intermediate chain binding"/>
    <property type="evidence" value="ECO:0007669"/>
    <property type="project" value="InterPro"/>
</dbReference>
<dbReference type="GO" id="GO:0005858">
    <property type="term" value="C:axonemal dynein complex"/>
    <property type="evidence" value="ECO:0007669"/>
    <property type="project" value="TreeGrafter"/>
</dbReference>
<feature type="domain" description="Dynein heavy chain tail" evidence="1">
    <location>
        <begin position="2"/>
        <end position="417"/>
    </location>
</feature>
<dbReference type="InterPro" id="IPR013594">
    <property type="entry name" value="Dynein_heavy_tail"/>
</dbReference>
<dbReference type="PANTHER" id="PTHR46532:SF11">
    <property type="entry name" value="DYNEIN AXONEMAL HEAVY CHAIN 12"/>
    <property type="match status" value="1"/>
</dbReference>
<reference evidence="2" key="1">
    <citation type="submission" date="2017-02" db="UniProtKB">
        <authorList>
            <consortium name="WormBaseParasite"/>
        </authorList>
    </citation>
    <scope>IDENTIFICATION</scope>
</reference>
<dbReference type="PANTHER" id="PTHR46532">
    <property type="entry name" value="MALE FERTILITY FACTOR KL5"/>
    <property type="match status" value="1"/>
</dbReference>
<accession>A0A0R3WU98</accession>
<dbReference type="Pfam" id="PF08385">
    <property type="entry name" value="DHC_N1"/>
    <property type="match status" value="1"/>
</dbReference>
<proteinExistence type="predicted"/>
<dbReference type="GO" id="GO:0007018">
    <property type="term" value="P:microtubule-based movement"/>
    <property type="evidence" value="ECO:0007669"/>
    <property type="project" value="InterPro"/>
</dbReference>
<dbReference type="AlphaFoldDB" id="A0A0R3WU98"/>
<name>A0A0R3WU98_HYDTA</name>
<protein>
    <submittedName>
        <fullName evidence="2">DHC_N1 domain-containing protein</fullName>
    </submittedName>
</protein>
<organism evidence="2">
    <name type="scientific">Hydatigena taeniaeformis</name>
    <name type="common">Feline tapeworm</name>
    <name type="synonym">Taenia taeniaeformis</name>
    <dbReference type="NCBI Taxonomy" id="6205"/>
    <lineage>
        <taxon>Eukaryota</taxon>
        <taxon>Metazoa</taxon>
        <taxon>Spiralia</taxon>
        <taxon>Lophotrochozoa</taxon>
        <taxon>Platyhelminthes</taxon>
        <taxon>Cestoda</taxon>
        <taxon>Eucestoda</taxon>
        <taxon>Cyclophyllidea</taxon>
        <taxon>Taeniidae</taxon>
        <taxon>Hydatigera</taxon>
    </lineage>
</organism>
<dbReference type="STRING" id="6205.A0A0R3WU98"/>
<dbReference type="InterPro" id="IPR026983">
    <property type="entry name" value="DHC"/>
</dbReference>
<dbReference type="WBParaSite" id="TTAC_0000433801-mRNA-1">
    <property type="protein sequence ID" value="TTAC_0000433801-mRNA-1"/>
    <property type="gene ID" value="TTAC_0000433801"/>
</dbReference>
<evidence type="ECO:0000259" key="1">
    <source>
        <dbReference type="Pfam" id="PF08385"/>
    </source>
</evidence>
<sequence length="496" mass="58044">LEDSLDILYHFRHVVDEYRANVKESCIRHGIEPTEWYFHNNWIFKRLNAFIERLELIKKYFNSNVDYNRLEKVEVLGIVGANLSKSLADMYEEYQSAYKNFTDLNMDCLSTDDDVFLNEIQKYFKTIENYDHRMTSILLRSFSNCPDTSAMFKTIFMFGPLLERPLIAPRVEHCFYDLVEMMHRDLDECKLILDRHSDDEEMLKHAIFKNLPPASGAMAWSLQLLRRANAIMKPFQHIDHPAAKTERADKLKQKYEELVTLLSEFREVKLKELCDSAPEKCRVNLQLPLLRRDSESRLLAVNFDNQLVEVLREVHYLLMMSGEGPCEHEVSPDFKTAVPTPMDQIKAKLPSESIELFERTEPLREARLKLNQIANAYNTVLQQTYTVEYPLISTNVETFDNNLAPAFSEMNWEDYKTDFIDSNLVVISDLRDRVLTAHENLSKIGALASLWNNLPLYQGKERKFDCLIPLEDRDSIREARYREMVDAADKILRLVA</sequence>
<dbReference type="GO" id="GO:0045505">
    <property type="term" value="F:dynein intermediate chain binding"/>
    <property type="evidence" value="ECO:0007669"/>
    <property type="project" value="InterPro"/>
</dbReference>
<evidence type="ECO:0000313" key="2">
    <source>
        <dbReference type="WBParaSite" id="TTAC_0000433801-mRNA-1"/>
    </source>
</evidence>